<dbReference type="InterPro" id="IPR002068">
    <property type="entry name" value="A-crystallin/Hsp20_dom"/>
</dbReference>
<dbReference type="InterPro" id="IPR008978">
    <property type="entry name" value="HSP20-like_chaperone"/>
</dbReference>
<dbReference type="GO" id="GO:0005737">
    <property type="term" value="C:cytoplasm"/>
    <property type="evidence" value="ECO:0007669"/>
    <property type="project" value="TreeGrafter"/>
</dbReference>
<sequence>MLRHRCVFPSAIPMLIHTTNSILNDLESSLNPRVASSLKVIRDEGASITDEGISLKFDVSQFKPEELSINVVDGILVIEGKHEEMDDGKGMVSRHFIRKFRLPENLKAEDIKSELSKEGMLAIEGKCPDHEETKVKNIPIDVK</sequence>
<evidence type="ECO:0000256" key="2">
    <source>
        <dbReference type="RuleBase" id="RU003616"/>
    </source>
</evidence>
<dbReference type="PROSITE" id="PS01031">
    <property type="entry name" value="SHSP"/>
    <property type="match status" value="1"/>
</dbReference>
<feature type="domain" description="SHSP" evidence="3">
    <location>
        <begin position="35"/>
        <end position="143"/>
    </location>
</feature>
<organism evidence="4 5">
    <name type="scientific">Strongyloides papillosus</name>
    <name type="common">Intestinal threadworm</name>
    <dbReference type="NCBI Taxonomy" id="174720"/>
    <lineage>
        <taxon>Eukaryota</taxon>
        <taxon>Metazoa</taxon>
        <taxon>Ecdysozoa</taxon>
        <taxon>Nematoda</taxon>
        <taxon>Chromadorea</taxon>
        <taxon>Rhabditida</taxon>
        <taxon>Tylenchina</taxon>
        <taxon>Panagrolaimomorpha</taxon>
        <taxon>Strongyloidoidea</taxon>
        <taxon>Strongyloididae</taxon>
        <taxon>Strongyloides</taxon>
    </lineage>
</organism>
<evidence type="ECO:0000313" key="4">
    <source>
        <dbReference type="Proteomes" id="UP000046392"/>
    </source>
</evidence>
<dbReference type="WBParaSite" id="SPAL_0001684000.1">
    <property type="protein sequence ID" value="SPAL_0001684000.1"/>
    <property type="gene ID" value="SPAL_0001684000"/>
</dbReference>
<dbReference type="InterPro" id="IPR001436">
    <property type="entry name" value="Alpha-crystallin/sHSP_animal"/>
</dbReference>
<dbReference type="GO" id="GO:0005634">
    <property type="term" value="C:nucleus"/>
    <property type="evidence" value="ECO:0007669"/>
    <property type="project" value="TreeGrafter"/>
</dbReference>
<comment type="similarity">
    <text evidence="1 2">Belongs to the small heat shock protein (HSP20) family.</text>
</comment>
<accession>A0A0N5CG61</accession>
<protein>
    <submittedName>
        <fullName evidence="5">SHSP domain-containing protein</fullName>
    </submittedName>
</protein>
<dbReference type="GO" id="GO:0036498">
    <property type="term" value="P:IRE1-mediated unfolded protein response"/>
    <property type="evidence" value="ECO:0007669"/>
    <property type="project" value="TreeGrafter"/>
</dbReference>
<dbReference type="GO" id="GO:0009408">
    <property type="term" value="P:response to heat"/>
    <property type="evidence" value="ECO:0007669"/>
    <property type="project" value="TreeGrafter"/>
</dbReference>
<dbReference type="AlphaFoldDB" id="A0A0N5CG61"/>
<dbReference type="CDD" id="cd06526">
    <property type="entry name" value="metazoan_ACD"/>
    <property type="match status" value="1"/>
</dbReference>
<reference evidence="5" key="1">
    <citation type="submission" date="2017-02" db="UniProtKB">
        <authorList>
            <consortium name="WormBaseParasite"/>
        </authorList>
    </citation>
    <scope>IDENTIFICATION</scope>
</reference>
<evidence type="ECO:0000259" key="3">
    <source>
        <dbReference type="PROSITE" id="PS01031"/>
    </source>
</evidence>
<keyword evidence="4" id="KW-1185">Reference proteome</keyword>
<name>A0A0N5CG61_STREA</name>
<proteinExistence type="inferred from homology"/>
<dbReference type="PRINTS" id="PR00299">
    <property type="entry name" value="ACRYSTALLIN"/>
</dbReference>
<evidence type="ECO:0000313" key="5">
    <source>
        <dbReference type="WBParaSite" id="SPAL_0001684000.1"/>
    </source>
</evidence>
<dbReference type="GO" id="GO:0051082">
    <property type="term" value="F:unfolded protein binding"/>
    <property type="evidence" value="ECO:0007669"/>
    <property type="project" value="TreeGrafter"/>
</dbReference>
<dbReference type="Pfam" id="PF00011">
    <property type="entry name" value="HSP20"/>
    <property type="match status" value="1"/>
</dbReference>
<dbReference type="Gene3D" id="2.60.40.790">
    <property type="match status" value="1"/>
</dbReference>
<dbReference type="PANTHER" id="PTHR45640">
    <property type="entry name" value="HEAT SHOCK PROTEIN HSP-12.2-RELATED"/>
    <property type="match status" value="1"/>
</dbReference>
<dbReference type="GO" id="GO:0042026">
    <property type="term" value="P:protein refolding"/>
    <property type="evidence" value="ECO:0007669"/>
    <property type="project" value="TreeGrafter"/>
</dbReference>
<dbReference type="STRING" id="174720.A0A0N5CG61"/>
<evidence type="ECO:0000256" key="1">
    <source>
        <dbReference type="PROSITE-ProRule" id="PRU00285"/>
    </source>
</evidence>
<dbReference type="Proteomes" id="UP000046392">
    <property type="component" value="Unplaced"/>
</dbReference>
<dbReference type="SUPFAM" id="SSF49764">
    <property type="entry name" value="HSP20-like chaperones"/>
    <property type="match status" value="1"/>
</dbReference>
<dbReference type="PANTHER" id="PTHR45640:SF29">
    <property type="entry name" value="SHSP DOMAIN-CONTAINING PROTEIN"/>
    <property type="match status" value="1"/>
</dbReference>